<dbReference type="RefSeq" id="WP_344692978.1">
    <property type="nucleotide sequence ID" value="NZ_BAABBF010000003.1"/>
</dbReference>
<dbReference type="Gene3D" id="1.10.357.10">
    <property type="entry name" value="Tetracycline Repressor, domain 2"/>
    <property type="match status" value="1"/>
</dbReference>
<dbReference type="PRINTS" id="PR00455">
    <property type="entry name" value="HTHTETR"/>
</dbReference>
<keyword evidence="5" id="KW-1185">Reference proteome</keyword>
<sequence length="218" mass="23564">MTAQPKGATPFVARRGRPSADQVAAIERRILSVACATFLEHGFAHSSMDAIAAAAGVSKGTLYARYAGKAELFHAIALEQIAAWRHHAPAPIRAEAGITESERLYRYGIAFLARMRMPEIAAFHHLIVAEAYRFPDLARQFHDEGYGRAIDLFAEELKAAAEGARWPIGDPRGVVHAFIAALLGWIGIQTLNGPVTDAACEAYVARLVAVFVGGRSGW</sequence>
<dbReference type="InterPro" id="IPR001647">
    <property type="entry name" value="HTH_TetR"/>
</dbReference>
<dbReference type="InterPro" id="IPR050109">
    <property type="entry name" value="HTH-type_TetR-like_transc_reg"/>
</dbReference>
<dbReference type="InterPro" id="IPR009057">
    <property type="entry name" value="Homeodomain-like_sf"/>
</dbReference>
<feature type="DNA-binding region" description="H-T-H motif" evidence="2">
    <location>
        <begin position="47"/>
        <end position="66"/>
    </location>
</feature>
<accession>A0ABP7DVW2</accession>
<dbReference type="PANTHER" id="PTHR30055">
    <property type="entry name" value="HTH-TYPE TRANSCRIPTIONAL REGULATOR RUTR"/>
    <property type="match status" value="1"/>
</dbReference>
<evidence type="ECO:0000256" key="2">
    <source>
        <dbReference type="PROSITE-ProRule" id="PRU00335"/>
    </source>
</evidence>
<dbReference type="Pfam" id="PF00440">
    <property type="entry name" value="TetR_N"/>
    <property type="match status" value="1"/>
</dbReference>
<dbReference type="SUPFAM" id="SSF48498">
    <property type="entry name" value="Tetracyclin repressor-like, C-terminal domain"/>
    <property type="match status" value="1"/>
</dbReference>
<reference evidence="5" key="1">
    <citation type="journal article" date="2019" name="Int. J. Syst. Evol. Microbiol.">
        <title>The Global Catalogue of Microorganisms (GCM) 10K type strain sequencing project: providing services to taxonomists for standard genome sequencing and annotation.</title>
        <authorList>
            <consortium name="The Broad Institute Genomics Platform"/>
            <consortium name="The Broad Institute Genome Sequencing Center for Infectious Disease"/>
            <person name="Wu L."/>
            <person name="Ma J."/>
        </authorList>
    </citation>
    <scope>NUCLEOTIDE SEQUENCE [LARGE SCALE GENOMIC DNA]</scope>
    <source>
        <strain evidence="5">JCM 17498</strain>
    </source>
</reference>
<proteinExistence type="predicted"/>
<dbReference type="EMBL" id="BAABBF010000003">
    <property type="protein sequence ID" value="GAA3708719.1"/>
    <property type="molecule type" value="Genomic_DNA"/>
</dbReference>
<name>A0ABP7DVW2_9SPHN</name>
<dbReference type="Proteomes" id="UP001500523">
    <property type="component" value="Unassembled WGS sequence"/>
</dbReference>
<dbReference type="PANTHER" id="PTHR30055:SF146">
    <property type="entry name" value="HTH-TYPE TRANSCRIPTIONAL DUAL REGULATOR CECR"/>
    <property type="match status" value="1"/>
</dbReference>
<protein>
    <recommendedName>
        <fullName evidence="3">HTH tetR-type domain-containing protein</fullName>
    </recommendedName>
</protein>
<evidence type="ECO:0000313" key="4">
    <source>
        <dbReference type="EMBL" id="GAA3708719.1"/>
    </source>
</evidence>
<keyword evidence="1 2" id="KW-0238">DNA-binding</keyword>
<dbReference type="InterPro" id="IPR036271">
    <property type="entry name" value="Tet_transcr_reg_TetR-rel_C_sf"/>
</dbReference>
<organism evidence="4 5">
    <name type="scientific">Sphingomonas cynarae</name>
    <dbReference type="NCBI Taxonomy" id="930197"/>
    <lineage>
        <taxon>Bacteria</taxon>
        <taxon>Pseudomonadati</taxon>
        <taxon>Pseudomonadota</taxon>
        <taxon>Alphaproteobacteria</taxon>
        <taxon>Sphingomonadales</taxon>
        <taxon>Sphingomonadaceae</taxon>
        <taxon>Sphingomonas</taxon>
    </lineage>
</organism>
<dbReference type="SUPFAM" id="SSF46689">
    <property type="entry name" value="Homeodomain-like"/>
    <property type="match status" value="1"/>
</dbReference>
<evidence type="ECO:0000256" key="1">
    <source>
        <dbReference type="ARBA" id="ARBA00023125"/>
    </source>
</evidence>
<dbReference type="InterPro" id="IPR039536">
    <property type="entry name" value="TetR_C_Proteobacteria"/>
</dbReference>
<dbReference type="PROSITE" id="PS50977">
    <property type="entry name" value="HTH_TETR_2"/>
    <property type="match status" value="1"/>
</dbReference>
<evidence type="ECO:0000313" key="5">
    <source>
        <dbReference type="Proteomes" id="UP001500523"/>
    </source>
</evidence>
<comment type="caution">
    <text evidence="4">The sequence shown here is derived from an EMBL/GenBank/DDBJ whole genome shotgun (WGS) entry which is preliminary data.</text>
</comment>
<dbReference type="Pfam" id="PF14246">
    <property type="entry name" value="TetR_C_7"/>
    <property type="match status" value="1"/>
</dbReference>
<feature type="domain" description="HTH tetR-type" evidence="3">
    <location>
        <begin position="24"/>
        <end position="84"/>
    </location>
</feature>
<gene>
    <name evidence="4" type="ORF">GCM10022268_17540</name>
</gene>
<evidence type="ECO:0000259" key="3">
    <source>
        <dbReference type="PROSITE" id="PS50977"/>
    </source>
</evidence>